<reference evidence="2" key="1">
    <citation type="journal article" date="2019" name="Int. J. Syst. Evol. Microbiol.">
        <title>The Global Catalogue of Microorganisms (GCM) 10K type strain sequencing project: providing services to taxonomists for standard genome sequencing and annotation.</title>
        <authorList>
            <consortium name="The Broad Institute Genomics Platform"/>
            <consortium name="The Broad Institute Genome Sequencing Center for Infectious Disease"/>
            <person name="Wu L."/>
            <person name="Ma J."/>
        </authorList>
    </citation>
    <scope>NUCLEOTIDE SEQUENCE [LARGE SCALE GENOMIC DNA]</scope>
    <source>
        <strain evidence="2">KCTC 52274</strain>
    </source>
</reference>
<sequence length="348" mass="39250">MKHKFTYKIFVLPLFCILIIGCGSKKSLKTEVIKPPIVSLDASVKKIGILNRSIPSDENSGLDQVDKILSIEGEKLDKEGAEQAIVALKTALLQNPRFTEVVVLPVKLDQNPGGGVFPSSLSWDQIEDLCKKNNVDAIFSLAIYDTDAKATYTVENTKIEGPLGIEIPAIEHIVNIDTRIKTGWRIYDPIRKKVCDQLSVNERTRSKGKGVNPIKAIEAATNRKQSVLQISQKIGSDYALRLLPYKDKVYRDYYVKATPNFEIAKRKVETGQWEGAAELWEKETSNPDPEIAGQACFNMAFYNEIKGDYTKAIEWATTAYTDYENKNALRYIDELKERIENQRIVNEN</sequence>
<dbReference type="Gene3D" id="1.25.40.10">
    <property type="entry name" value="Tetratricopeptide repeat domain"/>
    <property type="match status" value="1"/>
</dbReference>
<dbReference type="PROSITE" id="PS51257">
    <property type="entry name" value="PROKAR_LIPOPROTEIN"/>
    <property type="match status" value="1"/>
</dbReference>
<dbReference type="Proteomes" id="UP001597319">
    <property type="component" value="Unassembled WGS sequence"/>
</dbReference>
<dbReference type="InterPro" id="IPR011990">
    <property type="entry name" value="TPR-like_helical_dom_sf"/>
</dbReference>
<protein>
    <submittedName>
        <fullName evidence="1">DUF6340 family protein</fullName>
    </submittedName>
</protein>
<dbReference type="RefSeq" id="WP_378289868.1">
    <property type="nucleotide sequence ID" value="NZ_JBHULE010000004.1"/>
</dbReference>
<organism evidence="1 2">
    <name type="scientific">Aquimarina rubra</name>
    <dbReference type="NCBI Taxonomy" id="1920033"/>
    <lineage>
        <taxon>Bacteria</taxon>
        <taxon>Pseudomonadati</taxon>
        <taxon>Bacteroidota</taxon>
        <taxon>Flavobacteriia</taxon>
        <taxon>Flavobacteriales</taxon>
        <taxon>Flavobacteriaceae</taxon>
        <taxon>Aquimarina</taxon>
    </lineage>
</organism>
<dbReference type="EMBL" id="JBHULE010000004">
    <property type="protein sequence ID" value="MFD2561817.1"/>
    <property type="molecule type" value="Genomic_DNA"/>
</dbReference>
<dbReference type="Pfam" id="PF19867">
    <property type="entry name" value="DUF6340"/>
    <property type="match status" value="1"/>
</dbReference>
<evidence type="ECO:0000313" key="2">
    <source>
        <dbReference type="Proteomes" id="UP001597319"/>
    </source>
</evidence>
<keyword evidence="2" id="KW-1185">Reference proteome</keyword>
<comment type="caution">
    <text evidence="1">The sequence shown here is derived from an EMBL/GenBank/DDBJ whole genome shotgun (WGS) entry which is preliminary data.</text>
</comment>
<gene>
    <name evidence="1" type="ORF">ACFSR1_03980</name>
</gene>
<proteinExistence type="predicted"/>
<evidence type="ECO:0000313" key="1">
    <source>
        <dbReference type="EMBL" id="MFD2561817.1"/>
    </source>
</evidence>
<accession>A0ABW5LE82</accession>
<dbReference type="InterPro" id="IPR045921">
    <property type="entry name" value="DUF6340"/>
</dbReference>
<name>A0ABW5LE82_9FLAO</name>